<evidence type="ECO:0000313" key="3">
    <source>
        <dbReference type="RefSeq" id="XP_008050852.2"/>
    </source>
</evidence>
<keyword evidence="1" id="KW-0040">ANK repeat</keyword>
<gene>
    <name evidence="3" type="primary">LOC103254627</name>
</gene>
<dbReference type="RefSeq" id="XP_008050852.2">
    <property type="nucleotide sequence ID" value="XM_008052661.2"/>
</dbReference>
<dbReference type="InterPro" id="IPR002110">
    <property type="entry name" value="Ankyrin_rpt"/>
</dbReference>
<dbReference type="Gene3D" id="1.25.40.20">
    <property type="entry name" value="Ankyrin repeat-containing domain"/>
    <property type="match status" value="1"/>
</dbReference>
<feature type="repeat" description="ANK" evidence="1">
    <location>
        <begin position="143"/>
        <end position="175"/>
    </location>
</feature>
<dbReference type="PANTHER" id="PTHR24147">
    <property type="entry name" value="ANKYRIN REPEAT DOMAIN 36-RELATED"/>
    <property type="match status" value="1"/>
</dbReference>
<dbReference type="GeneID" id="103254627"/>
<dbReference type="OrthoDB" id="9540030at2759"/>
<sequence>MLKFLRFVEDLNGRWRRFSGGAESEMDPKSVYSKHAYRIRKGDLPRLHIPAFAGDVPEMERVLLTGKYLLNSRDSENRTALHVASACGRREVVIFLTEEKQCQLNVCDNDYKTPLIAAVQCQEEECATILLECGADPNPVDIHGNTALHYAAYHQNISMAEKLLSGNADIEATNK</sequence>
<dbReference type="InterPro" id="IPR050657">
    <property type="entry name" value="Ankyrin_repeat_domain"/>
</dbReference>
<proteinExistence type="predicted"/>
<keyword evidence="2" id="KW-1185">Reference proteome</keyword>
<reference evidence="3" key="1">
    <citation type="submission" date="2025-08" db="UniProtKB">
        <authorList>
            <consortium name="RefSeq"/>
        </authorList>
    </citation>
    <scope>IDENTIFICATION</scope>
</reference>
<accession>A0A1U7TD10</accession>
<evidence type="ECO:0000256" key="1">
    <source>
        <dbReference type="PROSITE-ProRule" id="PRU00023"/>
    </source>
</evidence>
<dbReference type="PROSITE" id="PS50297">
    <property type="entry name" value="ANK_REP_REGION"/>
    <property type="match status" value="1"/>
</dbReference>
<dbReference type="InterPro" id="IPR036770">
    <property type="entry name" value="Ankyrin_rpt-contain_sf"/>
</dbReference>
<dbReference type="Proteomes" id="UP000189704">
    <property type="component" value="Unplaced"/>
</dbReference>
<dbReference type="PROSITE" id="PS50088">
    <property type="entry name" value="ANK_REPEAT"/>
    <property type="match status" value="1"/>
</dbReference>
<protein>
    <submittedName>
        <fullName evidence="3">Ankyrin repeat domain-containing protein 20A5</fullName>
    </submittedName>
</protein>
<name>A0A1U7TD10_CARSF</name>
<evidence type="ECO:0000313" key="2">
    <source>
        <dbReference type="Proteomes" id="UP000189704"/>
    </source>
</evidence>
<dbReference type="SMART" id="SM00248">
    <property type="entry name" value="ANK"/>
    <property type="match status" value="3"/>
</dbReference>
<dbReference type="PANTHER" id="PTHR24147:SF53">
    <property type="entry name" value="ANKYRIN REPEAT DOMAIN 26"/>
    <property type="match status" value="1"/>
</dbReference>
<dbReference type="SUPFAM" id="SSF48403">
    <property type="entry name" value="Ankyrin repeat"/>
    <property type="match status" value="1"/>
</dbReference>
<dbReference type="AlphaFoldDB" id="A0A1U7TD10"/>
<feature type="non-terminal residue" evidence="3">
    <location>
        <position position="175"/>
    </location>
</feature>
<dbReference type="Pfam" id="PF12796">
    <property type="entry name" value="Ank_2"/>
    <property type="match status" value="1"/>
</dbReference>
<dbReference type="KEGG" id="csyr:103254627"/>
<organism evidence="2 3">
    <name type="scientific">Carlito syrichta</name>
    <name type="common">Philippine tarsier</name>
    <name type="synonym">Tarsius syrichta</name>
    <dbReference type="NCBI Taxonomy" id="1868482"/>
    <lineage>
        <taxon>Eukaryota</taxon>
        <taxon>Metazoa</taxon>
        <taxon>Chordata</taxon>
        <taxon>Craniata</taxon>
        <taxon>Vertebrata</taxon>
        <taxon>Euteleostomi</taxon>
        <taxon>Mammalia</taxon>
        <taxon>Eutheria</taxon>
        <taxon>Euarchontoglires</taxon>
        <taxon>Primates</taxon>
        <taxon>Haplorrhini</taxon>
        <taxon>Tarsiiformes</taxon>
        <taxon>Tarsiidae</taxon>
        <taxon>Carlito</taxon>
    </lineage>
</organism>